<gene>
    <name evidence="2" type="ORF">K0O23_13120</name>
</gene>
<accession>A0ABS7CW06</accession>
<evidence type="ECO:0000313" key="3">
    <source>
        <dbReference type="Proteomes" id="UP000813018"/>
    </source>
</evidence>
<reference evidence="2 3" key="1">
    <citation type="journal article" date="2016" name="Int. J. Syst. Evol. Microbiol.">
        <title>Pontibacter aydingkolensis sp. nov., isolated from soil of a salt lake.</title>
        <authorList>
            <person name="Osman G."/>
            <person name="Zhang T."/>
            <person name="Lou K."/>
            <person name="Gao Y."/>
            <person name="Chang W."/>
            <person name="Lin Q."/>
            <person name="Yang H.M."/>
            <person name="Huo X.D."/>
            <person name="Wang N."/>
        </authorList>
    </citation>
    <scope>NUCLEOTIDE SEQUENCE [LARGE SCALE GENOMIC DNA]</scope>
    <source>
        <strain evidence="2 3">KACC 19255</strain>
    </source>
</reference>
<sequence>MKRYSYYINMMMFLLQLCSHIVICALPFQATAGANHSASNPRQNITVVAEQEPQTYSQIYFQNGQTEEETEEETEESRLYTNQDHFLAFVQASSIGLTVSQFLASAYHSIAYGIEPDPPQIA</sequence>
<proteinExistence type="predicted"/>
<feature type="chain" id="PRO_5046189883" evidence="1">
    <location>
        <begin position="33"/>
        <end position="122"/>
    </location>
</feature>
<organism evidence="2 3">
    <name type="scientific">Pontibacter aydingkolensis</name>
    <dbReference type="NCBI Taxonomy" id="1911536"/>
    <lineage>
        <taxon>Bacteria</taxon>
        <taxon>Pseudomonadati</taxon>
        <taxon>Bacteroidota</taxon>
        <taxon>Cytophagia</taxon>
        <taxon>Cytophagales</taxon>
        <taxon>Hymenobacteraceae</taxon>
        <taxon>Pontibacter</taxon>
    </lineage>
</organism>
<dbReference type="RefSeq" id="WP_219877883.1">
    <property type="nucleotide sequence ID" value="NZ_JAHYXK010000010.1"/>
</dbReference>
<dbReference type="EMBL" id="JAHYXK010000010">
    <property type="protein sequence ID" value="MBW7468010.1"/>
    <property type="molecule type" value="Genomic_DNA"/>
</dbReference>
<comment type="caution">
    <text evidence="2">The sequence shown here is derived from an EMBL/GenBank/DDBJ whole genome shotgun (WGS) entry which is preliminary data.</text>
</comment>
<name>A0ABS7CW06_9BACT</name>
<keyword evidence="3" id="KW-1185">Reference proteome</keyword>
<evidence type="ECO:0000256" key="1">
    <source>
        <dbReference type="SAM" id="SignalP"/>
    </source>
</evidence>
<keyword evidence="1" id="KW-0732">Signal</keyword>
<feature type="signal peptide" evidence="1">
    <location>
        <begin position="1"/>
        <end position="32"/>
    </location>
</feature>
<protein>
    <submittedName>
        <fullName evidence="2">Uncharacterized protein</fullName>
    </submittedName>
</protein>
<evidence type="ECO:0000313" key="2">
    <source>
        <dbReference type="EMBL" id="MBW7468010.1"/>
    </source>
</evidence>
<dbReference type="Proteomes" id="UP000813018">
    <property type="component" value="Unassembled WGS sequence"/>
</dbReference>